<evidence type="ECO:0000256" key="1">
    <source>
        <dbReference type="SAM" id="Coils"/>
    </source>
</evidence>
<feature type="region of interest" description="Disordered" evidence="2">
    <location>
        <begin position="92"/>
        <end position="129"/>
    </location>
</feature>
<comment type="caution">
    <text evidence="3">The sequence shown here is derived from an EMBL/GenBank/DDBJ whole genome shotgun (WGS) entry which is preliminary data.</text>
</comment>
<dbReference type="EMBL" id="MU839001">
    <property type="protein sequence ID" value="KAK1770241.1"/>
    <property type="molecule type" value="Genomic_DNA"/>
</dbReference>
<keyword evidence="4" id="KW-1185">Reference proteome</keyword>
<dbReference type="AlphaFoldDB" id="A0AAJ0C9L6"/>
<feature type="compositionally biased region" description="Basic and acidic residues" evidence="2">
    <location>
        <begin position="115"/>
        <end position="129"/>
    </location>
</feature>
<dbReference type="Proteomes" id="UP001244011">
    <property type="component" value="Unassembled WGS sequence"/>
</dbReference>
<reference evidence="3" key="1">
    <citation type="submission" date="2023-06" db="EMBL/GenBank/DDBJ databases">
        <title>Genome-scale phylogeny and comparative genomics of the fungal order Sordariales.</title>
        <authorList>
            <consortium name="Lawrence Berkeley National Laboratory"/>
            <person name="Hensen N."/>
            <person name="Bonometti L."/>
            <person name="Westerberg I."/>
            <person name="Brannstrom I.O."/>
            <person name="Guillou S."/>
            <person name="Cros-Aarteil S."/>
            <person name="Calhoun S."/>
            <person name="Haridas S."/>
            <person name="Kuo A."/>
            <person name="Mondo S."/>
            <person name="Pangilinan J."/>
            <person name="Riley R."/>
            <person name="Labutti K."/>
            <person name="Andreopoulos B."/>
            <person name="Lipzen A."/>
            <person name="Chen C."/>
            <person name="Yanf M."/>
            <person name="Daum C."/>
            <person name="Ng V."/>
            <person name="Clum A."/>
            <person name="Steindorff A."/>
            <person name="Ohm R."/>
            <person name="Martin F."/>
            <person name="Silar P."/>
            <person name="Natvig D."/>
            <person name="Lalanne C."/>
            <person name="Gautier V."/>
            <person name="Ament-Velasquez S.L."/>
            <person name="Kruys A."/>
            <person name="Hutchinson M.I."/>
            <person name="Powell A.J."/>
            <person name="Barry K."/>
            <person name="Miller A.N."/>
            <person name="Grigoriev I.V."/>
            <person name="Debuchy R."/>
            <person name="Gladieux P."/>
            <person name="Thoren M.H."/>
            <person name="Johannesson H."/>
        </authorList>
    </citation>
    <scope>NUCLEOTIDE SEQUENCE</scope>
    <source>
        <strain evidence="3">8032-3</strain>
    </source>
</reference>
<organism evidence="3 4">
    <name type="scientific">Phialemonium atrogriseum</name>
    <dbReference type="NCBI Taxonomy" id="1093897"/>
    <lineage>
        <taxon>Eukaryota</taxon>
        <taxon>Fungi</taxon>
        <taxon>Dikarya</taxon>
        <taxon>Ascomycota</taxon>
        <taxon>Pezizomycotina</taxon>
        <taxon>Sordariomycetes</taxon>
        <taxon>Sordariomycetidae</taxon>
        <taxon>Cephalothecales</taxon>
        <taxon>Cephalothecaceae</taxon>
        <taxon>Phialemonium</taxon>
    </lineage>
</organism>
<feature type="coiled-coil region" evidence="1">
    <location>
        <begin position="42"/>
        <end position="69"/>
    </location>
</feature>
<gene>
    <name evidence="3" type="ORF">QBC33DRAFT_530520</name>
</gene>
<accession>A0AAJ0C9L6</accession>
<feature type="compositionally biased region" description="Low complexity" evidence="2">
    <location>
        <begin position="8"/>
        <end position="25"/>
    </location>
</feature>
<keyword evidence="1" id="KW-0175">Coiled coil</keyword>
<dbReference type="GeneID" id="85310424"/>
<evidence type="ECO:0000256" key="2">
    <source>
        <dbReference type="SAM" id="MobiDB-lite"/>
    </source>
</evidence>
<protein>
    <submittedName>
        <fullName evidence="3">Uncharacterized protein</fullName>
    </submittedName>
</protein>
<sequence>MASSTIFSKATASPAPSTPGTSSKTKVARRLRELDEALGDHKNFVNLELESIKEGLEELERRRQLDSARAAVRHEILFGALKKIHEEMSKMKGEIKGDQEPGPGVGASPRAGGKKPHESRNSAEGRKNLERCLGQYTQHMETARTVGQVKETGKLCTDYSESIFKTYT</sequence>
<feature type="region of interest" description="Disordered" evidence="2">
    <location>
        <begin position="1"/>
        <end position="27"/>
    </location>
</feature>
<dbReference type="RefSeq" id="XP_060286454.1">
    <property type="nucleotide sequence ID" value="XM_060427237.1"/>
</dbReference>
<proteinExistence type="predicted"/>
<evidence type="ECO:0000313" key="4">
    <source>
        <dbReference type="Proteomes" id="UP001244011"/>
    </source>
</evidence>
<name>A0AAJ0C9L6_9PEZI</name>
<evidence type="ECO:0000313" key="3">
    <source>
        <dbReference type="EMBL" id="KAK1770241.1"/>
    </source>
</evidence>